<evidence type="ECO:0000313" key="2">
    <source>
        <dbReference type="WBParaSite" id="RSKR_0001134600.1"/>
    </source>
</evidence>
<sequence>MAELSLLATIQTIERIYATLNSRKIDDKFRFPDLPFSNDVVTTHFAHSAFDSSTGSYRKRFSYQGLEQSYNAKQVSNMEDSGFGNSFDSRHSFNHHTLLSPDTSKMLENVLPDAIKKMSSFTDNVTETPKTSRVRVNNRNAICEDNCCNYRGDIMSEKRKSAPIPMYSQNRRQQLIFDDNSIPEEIELSSNVSGSVKNSIYSKTEYSANRSMTSTENISFYQSPLYSKIKRNNSMSSFMNKFGSYTSIYSKANDTANVPVNIKTNYNSMSTENLALNYSVLSSFVTPSRKISLDHKLRSSLLSVYSKGENFDIQYDTDTGSDSGEQEILNAIRHDGCALTHEMIYGIALRDLFRDLVGSEVRRKLLKQINYSCSDLLRNLESVSPSKVVYVDPKKDLIPQIITTMAFITSNPQSMDRQSYHGNLRDSTLLGLEAKNQYENLLHMIQGDQDQHFERKGYLPIDFTRLIFKMACLFQSENSYLRTTLKDNPVDGREILKKFKPTYMSFVKSITDDHDVSFDWKNSGAYEYLYEKCDIKTLGNGPLTQGINEEDADSFLELVSAILLSLPSMARRRIQLFIKFMGAIQNHSSLKLKSYIPNRYFLLHDFSSLLIDLSDTSKVSSTMGVWATVFLFDNYSKLFSVPNKIEATVTTLNRTSPSRSNVHSPGKICLNVTECHDCIINVSKQLHTNLNYIEINPKLTAKEKKRQLEIFKLKYPSIYFERFPKSDSRFTGIMKFVKKKLAI</sequence>
<evidence type="ECO:0000313" key="1">
    <source>
        <dbReference type="Proteomes" id="UP000095286"/>
    </source>
</evidence>
<proteinExistence type="predicted"/>
<dbReference type="Proteomes" id="UP000095286">
    <property type="component" value="Unplaced"/>
</dbReference>
<organism evidence="1 2">
    <name type="scientific">Rhabditophanes sp. KR3021</name>
    <dbReference type="NCBI Taxonomy" id="114890"/>
    <lineage>
        <taxon>Eukaryota</taxon>
        <taxon>Metazoa</taxon>
        <taxon>Ecdysozoa</taxon>
        <taxon>Nematoda</taxon>
        <taxon>Chromadorea</taxon>
        <taxon>Rhabditida</taxon>
        <taxon>Tylenchina</taxon>
        <taxon>Panagrolaimomorpha</taxon>
        <taxon>Strongyloidoidea</taxon>
        <taxon>Alloionematidae</taxon>
        <taxon>Rhabditophanes</taxon>
    </lineage>
</organism>
<accession>A0AC35UHA4</accession>
<protein>
    <submittedName>
        <fullName evidence="2">WD_REPEATS_REGION domain-containing protein</fullName>
    </submittedName>
</protein>
<dbReference type="WBParaSite" id="RSKR_0001134600.1">
    <property type="protein sequence ID" value="RSKR_0001134600.1"/>
    <property type="gene ID" value="RSKR_0001134600"/>
</dbReference>
<reference evidence="2" key="1">
    <citation type="submission" date="2016-11" db="UniProtKB">
        <authorList>
            <consortium name="WormBaseParasite"/>
        </authorList>
    </citation>
    <scope>IDENTIFICATION</scope>
    <source>
        <strain evidence="2">KR3021</strain>
    </source>
</reference>
<name>A0AC35UHA4_9BILA</name>